<dbReference type="Gene3D" id="3.40.50.300">
    <property type="entry name" value="P-loop containing nucleotide triphosphate hydrolases"/>
    <property type="match status" value="2"/>
</dbReference>
<dbReference type="InterPro" id="IPR004576">
    <property type="entry name" value="Mfd"/>
</dbReference>
<dbReference type="Gene3D" id="3.90.1150.50">
    <property type="entry name" value="Transcription-repair-coupling factor, D7 domain"/>
    <property type="match status" value="1"/>
</dbReference>
<dbReference type="GO" id="GO:0005737">
    <property type="term" value="C:cytoplasm"/>
    <property type="evidence" value="ECO:0007669"/>
    <property type="project" value="UniProtKB-SubCell"/>
</dbReference>
<comment type="similarity">
    <text evidence="9">In the C-terminal section; belongs to the helicase family. RecG subfamily.</text>
</comment>
<dbReference type="Pfam" id="PF00270">
    <property type="entry name" value="DEAD"/>
    <property type="match status" value="1"/>
</dbReference>
<comment type="function">
    <text evidence="9">Couples transcription and DNA repair by recognizing RNA polymerase (RNAP) stalled at DNA lesions. Mediates ATP-dependent release of RNAP and its truncated transcript from the DNA, and recruitment of nucleotide excision repair machinery to the damaged site.</text>
</comment>
<keyword evidence="8 9" id="KW-0234">DNA repair</keyword>
<dbReference type="SMART" id="SM01058">
    <property type="entry name" value="CarD_TRCF"/>
    <property type="match status" value="1"/>
</dbReference>
<dbReference type="InterPro" id="IPR011545">
    <property type="entry name" value="DEAD/DEAH_box_helicase_dom"/>
</dbReference>
<dbReference type="Pfam" id="PF17757">
    <property type="entry name" value="UvrB_inter"/>
    <property type="match status" value="1"/>
</dbReference>
<evidence type="ECO:0000256" key="7">
    <source>
        <dbReference type="ARBA" id="ARBA00023125"/>
    </source>
</evidence>
<sequence>MSPSPLQRTLDAFKKKITPPEKRLISQTIPGIAREGFSLLPGLLRRAGRPEILWVLTSTPEKALRLVEEIRSAPLLLDMEPDVLLFPEEEVLPYERESPADFIRAERIHALDRLASDTPPDVVVSPVVAVLRKTLSPPLLKSVRRTLRTGMEEDPQSVVETLLAQGYVRVPQVTAPGEFSVRGALVDLYSTDRRRPVRLEWDDLEIRSIRSFDPNTQRSVEAVGEVDLLPSHEWITPSPSSLDTPSRDWIDRHLSLPFPPGIERYLPSFFSETAAPVLSRPDILILVDDWKAVLDRTSDWISRIEEGWKVLPAEERSFLPAPDAAFFLPKSRQEWESLLPCLTVSDEAPEGTPSLLGSVPSARIDRNLSLISEIERQPREWRTVIFCRTRGQMSRIGDMLEAGELPYITSFDSLASGAGRLPVTLLQGDVEEAFELPLDQILVLSDTWLFKKPVSRPPFRSFSTSTQVYRRDRPTFADGDYVVHLHQGIGRFRGLQEVSVGANRGEFAVIEYLGGDRFYLSVDQMDQLLPYQGPEGSAPRIDRLGGKSWSQTKSRVRKQVEKISADLVMLYARRKAAEGFAFSPESILTREFDQSFPYDLTTDQEEAIQAVLSDMESPTPMDRLILGDVGFGKTEVAMRAAIRAVADGKQVAVLVPTTLLALQHHETFKNRFAGFPVRIESLSRMVSPAEQKLVRERLRRGETDIVVGTTALLANAVEFRDLGLLIIDEEQRFGVRQKENLASRFPNVDRLTLSATPIPRTLQMAMSGLKGISFIMTPPQGRKAIKTAIMRFDRERIREVIDRELAREGQVFFIHNRVSSIARWARYLAALFPEAGVAYAHGQMGEEEIEAVMGKFLRRESRILVSTTIVESGLDIPYANTILINRADMFGIAELYQLRGRVGRGGQQAYAYFITPSEEALGEVARKRLHTLTTHSGLGSGYQIAMRDLEIRGAGSLLGHQQTGQVAMVGLDLYLEMVEEAVAALSSETPPPPGEEPARVEWKTEARIPEDYLGHPSERIDFYRRLAHADTMDSVTRIEEELSDRFGPLPRETRNLLAGARIRILATQRGFSEVVVRDRDITLKQRHGALPKEIVEPALDLFGDRLSFQADGSWKILRTLPLLLIEDLKRLPPLNFSEEKRQSPA</sequence>
<dbReference type="SUPFAM" id="SSF141259">
    <property type="entry name" value="CarD-like"/>
    <property type="match status" value="1"/>
</dbReference>
<evidence type="ECO:0000256" key="9">
    <source>
        <dbReference type="HAMAP-Rule" id="MF_00969"/>
    </source>
</evidence>
<dbReference type="InterPro" id="IPR003711">
    <property type="entry name" value="CarD-like/TRCF_RID"/>
</dbReference>
<comment type="subcellular location">
    <subcellularLocation>
        <location evidence="9">Cytoplasm</location>
    </subcellularLocation>
</comment>
<dbReference type="SMART" id="SM00487">
    <property type="entry name" value="DEXDc"/>
    <property type="match status" value="1"/>
</dbReference>
<feature type="domain" description="Helicase ATP-binding" evidence="10">
    <location>
        <begin position="614"/>
        <end position="775"/>
    </location>
</feature>
<dbReference type="CDD" id="cd17991">
    <property type="entry name" value="DEXHc_TRCF"/>
    <property type="match status" value="1"/>
</dbReference>
<dbReference type="GO" id="GO:0005524">
    <property type="term" value="F:ATP binding"/>
    <property type="evidence" value="ECO:0007669"/>
    <property type="project" value="UniProtKB-UniRule"/>
</dbReference>
<dbReference type="SMART" id="SM00982">
    <property type="entry name" value="TRCF"/>
    <property type="match status" value="1"/>
</dbReference>
<dbReference type="GO" id="GO:0003684">
    <property type="term" value="F:damaged DNA binding"/>
    <property type="evidence" value="ECO:0007669"/>
    <property type="project" value="InterPro"/>
</dbReference>
<keyword evidence="1 9" id="KW-0963">Cytoplasm</keyword>
<dbReference type="PANTHER" id="PTHR47964">
    <property type="entry name" value="ATP-DEPENDENT DNA HELICASE HOMOLOG RECG, CHLOROPLASTIC"/>
    <property type="match status" value="1"/>
</dbReference>
<keyword evidence="2 9" id="KW-0547">Nucleotide-binding</keyword>
<dbReference type="HAMAP" id="MF_00969">
    <property type="entry name" value="TRCF"/>
    <property type="match status" value="1"/>
</dbReference>
<dbReference type="SUPFAM" id="SSF143517">
    <property type="entry name" value="TRCF domain-like"/>
    <property type="match status" value="1"/>
</dbReference>
<dbReference type="AlphaFoldDB" id="C6HVP9"/>
<evidence type="ECO:0000256" key="1">
    <source>
        <dbReference type="ARBA" id="ARBA00022490"/>
    </source>
</evidence>
<feature type="domain" description="Helicase C-terminal" evidence="11">
    <location>
        <begin position="800"/>
        <end position="950"/>
    </location>
</feature>
<evidence type="ECO:0000256" key="6">
    <source>
        <dbReference type="ARBA" id="ARBA00022840"/>
    </source>
</evidence>
<dbReference type="GO" id="GO:0003678">
    <property type="term" value="F:DNA helicase activity"/>
    <property type="evidence" value="ECO:0007669"/>
    <property type="project" value="TreeGrafter"/>
</dbReference>
<proteinExistence type="inferred from homology"/>
<evidence type="ECO:0000313" key="12">
    <source>
        <dbReference type="EMBL" id="EES53346.1"/>
    </source>
</evidence>
<keyword evidence="7 9" id="KW-0238">DNA-binding</keyword>
<keyword evidence="3 9" id="KW-0227">DNA damage</keyword>
<dbReference type="Pfam" id="PF00271">
    <property type="entry name" value="Helicase_C"/>
    <property type="match status" value="1"/>
</dbReference>
<dbReference type="NCBIfam" id="TIGR00580">
    <property type="entry name" value="mfd"/>
    <property type="match status" value="1"/>
</dbReference>
<evidence type="ECO:0000256" key="2">
    <source>
        <dbReference type="ARBA" id="ARBA00022741"/>
    </source>
</evidence>
<evidence type="ECO:0000259" key="11">
    <source>
        <dbReference type="PROSITE" id="PS51194"/>
    </source>
</evidence>
<dbReference type="InterPro" id="IPR047112">
    <property type="entry name" value="RecG/Mfd"/>
</dbReference>
<keyword evidence="5" id="KW-0347">Helicase</keyword>
<dbReference type="GO" id="GO:0006355">
    <property type="term" value="P:regulation of DNA-templated transcription"/>
    <property type="evidence" value="ECO:0007669"/>
    <property type="project" value="UniProtKB-UniRule"/>
</dbReference>
<gene>
    <name evidence="9" type="primary">mfd</name>
    <name evidence="12" type="ORF">UBAL3_79520067</name>
</gene>
<protein>
    <recommendedName>
        <fullName evidence="9">Transcription-repair-coupling factor</fullName>
        <shortName evidence="9">TRCF</shortName>
        <ecNumber evidence="9">3.6.4.-</ecNumber>
    </recommendedName>
</protein>
<comment type="similarity">
    <text evidence="9">In the N-terminal section; belongs to the UvrB family.</text>
</comment>
<evidence type="ECO:0000259" key="10">
    <source>
        <dbReference type="PROSITE" id="PS51192"/>
    </source>
</evidence>
<dbReference type="InterPro" id="IPR014001">
    <property type="entry name" value="Helicase_ATP-bd"/>
</dbReference>
<dbReference type="Pfam" id="PF02559">
    <property type="entry name" value="CarD_TRCF_RID"/>
    <property type="match status" value="1"/>
</dbReference>
<dbReference type="Pfam" id="PF03461">
    <property type="entry name" value="TRCF"/>
    <property type="match status" value="1"/>
</dbReference>
<dbReference type="InterPro" id="IPR005118">
    <property type="entry name" value="TRCF_C"/>
</dbReference>
<evidence type="ECO:0000256" key="8">
    <source>
        <dbReference type="ARBA" id="ARBA00023204"/>
    </source>
</evidence>
<keyword evidence="13" id="KW-1185">Reference proteome</keyword>
<dbReference type="PANTHER" id="PTHR47964:SF1">
    <property type="entry name" value="ATP-DEPENDENT DNA HELICASE HOMOLOG RECG, CHLOROPLASTIC"/>
    <property type="match status" value="1"/>
</dbReference>
<evidence type="ECO:0000256" key="4">
    <source>
        <dbReference type="ARBA" id="ARBA00022801"/>
    </source>
</evidence>
<evidence type="ECO:0000313" key="13">
    <source>
        <dbReference type="Proteomes" id="UP000009374"/>
    </source>
</evidence>
<evidence type="ECO:0000256" key="3">
    <source>
        <dbReference type="ARBA" id="ARBA00022763"/>
    </source>
</evidence>
<keyword evidence="4 9" id="KW-0378">Hydrolase</keyword>
<dbReference type="SMART" id="SM00490">
    <property type="entry name" value="HELICc"/>
    <property type="match status" value="1"/>
</dbReference>
<accession>C6HVP9</accession>
<name>C6HVP9_9BACT</name>
<evidence type="ECO:0000256" key="5">
    <source>
        <dbReference type="ARBA" id="ARBA00022806"/>
    </source>
</evidence>
<dbReference type="SUPFAM" id="SSF52540">
    <property type="entry name" value="P-loop containing nucleoside triphosphate hydrolases"/>
    <property type="match status" value="4"/>
</dbReference>
<dbReference type="InterPro" id="IPR036101">
    <property type="entry name" value="CarD-like/TRCF_RID_sf"/>
</dbReference>
<reference evidence="12 13" key="1">
    <citation type="journal article" date="2009" name="Appl. Environ. Microbiol.">
        <title>Community genomic and proteomic analyses of chemoautotrophic iron-oxidizing "Leptospirillum rubarum" (Group II) and "Leptospirillum ferrodiazotrophum" (Group III) bacteria in acid mine drainage biofilms.</title>
        <authorList>
            <person name="Goltsman D.S."/>
            <person name="Denef V.J."/>
            <person name="Singer S.W."/>
            <person name="VerBerkmoes N.C."/>
            <person name="Lefsrud M."/>
            <person name="Mueller R.S."/>
            <person name="Dick G.J."/>
            <person name="Sun C.L."/>
            <person name="Wheeler K.E."/>
            <person name="Zemla A."/>
            <person name="Baker B.J."/>
            <person name="Hauser L."/>
            <person name="Land M."/>
            <person name="Shah M.B."/>
            <person name="Thelen M.P."/>
            <person name="Hettich R.L."/>
            <person name="Banfield J.F."/>
        </authorList>
    </citation>
    <scope>NUCLEOTIDE SEQUENCE [LARGE SCALE GENOMIC DNA]</scope>
</reference>
<dbReference type="Gene3D" id="3.30.2060.10">
    <property type="entry name" value="Penicillin-binding protein 1b domain"/>
    <property type="match status" value="1"/>
</dbReference>
<dbReference type="EMBL" id="GG693865">
    <property type="protein sequence ID" value="EES53346.1"/>
    <property type="molecule type" value="Genomic_DNA"/>
</dbReference>
<dbReference type="InterPro" id="IPR037235">
    <property type="entry name" value="TRCF-like_C_D7"/>
</dbReference>
<organism evidence="12 13">
    <name type="scientific">Leptospirillum ferrodiazotrophum</name>
    <dbReference type="NCBI Taxonomy" id="412449"/>
    <lineage>
        <taxon>Bacteria</taxon>
        <taxon>Pseudomonadati</taxon>
        <taxon>Nitrospirota</taxon>
        <taxon>Nitrospiria</taxon>
        <taxon>Nitrospirales</taxon>
        <taxon>Nitrospiraceae</taxon>
        <taxon>Leptospirillum</taxon>
    </lineage>
</organism>
<keyword evidence="6 9" id="KW-0067">ATP-binding</keyword>
<dbReference type="Gene3D" id="2.40.10.170">
    <property type="match status" value="1"/>
</dbReference>
<dbReference type="InterPro" id="IPR041471">
    <property type="entry name" value="UvrB_inter"/>
</dbReference>
<dbReference type="PROSITE" id="PS51194">
    <property type="entry name" value="HELICASE_CTER"/>
    <property type="match status" value="1"/>
</dbReference>
<dbReference type="GO" id="GO:0000716">
    <property type="term" value="P:transcription-coupled nucleotide-excision repair, DNA damage recognition"/>
    <property type="evidence" value="ECO:0007669"/>
    <property type="project" value="UniProtKB-UniRule"/>
</dbReference>
<dbReference type="InterPro" id="IPR027417">
    <property type="entry name" value="P-loop_NTPase"/>
</dbReference>
<dbReference type="InterPro" id="IPR001650">
    <property type="entry name" value="Helicase_C-like"/>
</dbReference>
<dbReference type="Proteomes" id="UP000009374">
    <property type="component" value="Unassembled WGS sequence"/>
</dbReference>
<dbReference type="PROSITE" id="PS51192">
    <property type="entry name" value="HELICASE_ATP_BIND_1"/>
    <property type="match status" value="1"/>
</dbReference>
<dbReference type="GO" id="GO:0016787">
    <property type="term" value="F:hydrolase activity"/>
    <property type="evidence" value="ECO:0007669"/>
    <property type="project" value="UniProtKB-KW"/>
</dbReference>
<dbReference type="EC" id="3.6.4.-" evidence="9"/>
<dbReference type="Gene3D" id="3.40.50.11180">
    <property type="match status" value="1"/>
</dbReference>